<dbReference type="Pfam" id="PF12900">
    <property type="entry name" value="Pyridox_ox_2"/>
    <property type="match status" value="1"/>
</dbReference>
<dbReference type="PANTHER" id="PTHR34071:SF2">
    <property type="entry name" value="FLAVIN-NUCLEOTIDE-BINDING PROTEIN"/>
    <property type="match status" value="1"/>
</dbReference>
<proteinExistence type="predicted"/>
<keyword evidence="2" id="KW-1185">Reference proteome</keyword>
<dbReference type="SUPFAM" id="SSF50475">
    <property type="entry name" value="FMN-binding split barrel"/>
    <property type="match status" value="1"/>
</dbReference>
<dbReference type="PANTHER" id="PTHR34071">
    <property type="entry name" value="5-NITROIMIDAZOLE ANTIBIOTICS RESISTANCE PROTEIN, NIMA-FAMILY-RELATED PROTEIN-RELATED"/>
    <property type="match status" value="1"/>
</dbReference>
<dbReference type="InterPro" id="IPR024747">
    <property type="entry name" value="Pyridox_Oxase-rel"/>
</dbReference>
<dbReference type="RefSeq" id="WP_265046823.1">
    <property type="nucleotide sequence ID" value="NZ_CP100390.1"/>
</dbReference>
<accession>A0ABY6MZT0</accession>
<name>A0ABY6MZT0_9ALTE</name>
<protein>
    <submittedName>
        <fullName evidence="1">Pyridoxamine 5'-phosphate oxidase family protein</fullName>
    </submittedName>
</protein>
<dbReference type="Proteomes" id="UP001163739">
    <property type="component" value="Chromosome"/>
</dbReference>
<dbReference type="Gene3D" id="2.30.110.10">
    <property type="entry name" value="Electron Transport, Fmn-binding Protein, Chain A"/>
    <property type="match status" value="1"/>
</dbReference>
<reference evidence="1" key="1">
    <citation type="submission" date="2022-06" db="EMBL/GenBank/DDBJ databases">
        <title>Alkalimarinus sp. nov., isolated from gut of a Alitta virens.</title>
        <authorList>
            <person name="Yang A.I."/>
            <person name="Shin N.-R."/>
        </authorList>
    </citation>
    <scope>NUCLEOTIDE SEQUENCE</scope>
    <source>
        <strain evidence="1">A2M4</strain>
    </source>
</reference>
<dbReference type="EMBL" id="CP100390">
    <property type="protein sequence ID" value="UZE95334.1"/>
    <property type="molecule type" value="Genomic_DNA"/>
</dbReference>
<evidence type="ECO:0000313" key="1">
    <source>
        <dbReference type="EMBL" id="UZE95334.1"/>
    </source>
</evidence>
<organism evidence="1 2">
    <name type="scientific">Alkalimarinus alittae</name>
    <dbReference type="NCBI Taxonomy" id="2961619"/>
    <lineage>
        <taxon>Bacteria</taxon>
        <taxon>Pseudomonadati</taxon>
        <taxon>Pseudomonadota</taxon>
        <taxon>Gammaproteobacteria</taxon>
        <taxon>Alteromonadales</taxon>
        <taxon>Alteromonadaceae</taxon>
        <taxon>Alkalimarinus</taxon>
    </lineage>
</organism>
<sequence length="193" mass="22027">MSEVKFTEHSKVRRGAKRASYDKSKIFQLIDDLKLGHIGFIVNNRPVVIPITIWRVEEDLYLHVANKSRIQRHLEGGGEISVSFAECNEWVMSKSAYHHSANYRSAVLYCTGSRVVAENEFDRAFEVVINQIEEGRWDNVRAPNKRERKATALMKLSINEGSYKARTGGPVEEPEDLSLPVWNGTKPVCPFHQ</sequence>
<evidence type="ECO:0000313" key="2">
    <source>
        <dbReference type="Proteomes" id="UP001163739"/>
    </source>
</evidence>
<gene>
    <name evidence="1" type="ORF">NKI27_14860</name>
</gene>
<dbReference type="InterPro" id="IPR012349">
    <property type="entry name" value="Split_barrel_FMN-bd"/>
</dbReference>